<dbReference type="Proteomes" id="UP000631114">
    <property type="component" value="Unassembled WGS sequence"/>
</dbReference>
<evidence type="ECO:0000313" key="2">
    <source>
        <dbReference type="EMBL" id="KAF9601652.1"/>
    </source>
</evidence>
<gene>
    <name evidence="2" type="ORF">IFM89_021118</name>
</gene>
<dbReference type="EMBL" id="JADFTS010000006">
    <property type="protein sequence ID" value="KAF9601652.1"/>
    <property type="molecule type" value="Genomic_DNA"/>
</dbReference>
<dbReference type="AlphaFoldDB" id="A0A835HNP1"/>
<proteinExistence type="predicted"/>
<evidence type="ECO:0000256" key="1">
    <source>
        <dbReference type="SAM" id="MobiDB-lite"/>
    </source>
</evidence>
<organism evidence="2 3">
    <name type="scientific">Coptis chinensis</name>
    <dbReference type="NCBI Taxonomy" id="261450"/>
    <lineage>
        <taxon>Eukaryota</taxon>
        <taxon>Viridiplantae</taxon>
        <taxon>Streptophyta</taxon>
        <taxon>Embryophyta</taxon>
        <taxon>Tracheophyta</taxon>
        <taxon>Spermatophyta</taxon>
        <taxon>Magnoliopsida</taxon>
        <taxon>Ranunculales</taxon>
        <taxon>Ranunculaceae</taxon>
        <taxon>Coptidoideae</taxon>
        <taxon>Coptis</taxon>
    </lineage>
</organism>
<keyword evidence="3" id="KW-1185">Reference proteome</keyword>
<name>A0A835HNP1_9MAGN</name>
<accession>A0A835HNP1</accession>
<sequence length="92" mass="10548">MNRGRSRGWFPNVRQTSPSSSSNHDSPNLPIQVDVVRSFNDMDGSQWKHSLFGNPNDPETFRCVLGAAINVYANRHKERHDRLIDMLTSSHR</sequence>
<dbReference type="PANTHER" id="PTHR35478:SF1">
    <property type="entry name" value="ZINC FINGER FYVE DOMAIN-CONTAINING PROTEIN 26"/>
    <property type="match status" value="1"/>
</dbReference>
<reference evidence="2 3" key="1">
    <citation type="submission" date="2020-10" db="EMBL/GenBank/DDBJ databases">
        <title>The Coptis chinensis genome and diversification of protoberbering-type alkaloids.</title>
        <authorList>
            <person name="Wang B."/>
            <person name="Shu S."/>
            <person name="Song C."/>
            <person name="Liu Y."/>
        </authorList>
    </citation>
    <scope>NUCLEOTIDE SEQUENCE [LARGE SCALE GENOMIC DNA]</scope>
    <source>
        <strain evidence="2">HL-2020</strain>
        <tissue evidence="2">Leaf</tissue>
    </source>
</reference>
<feature type="compositionally biased region" description="Low complexity" evidence="1">
    <location>
        <begin position="17"/>
        <end position="28"/>
    </location>
</feature>
<protein>
    <submittedName>
        <fullName evidence="2">Uncharacterized protein</fullName>
    </submittedName>
</protein>
<dbReference type="OrthoDB" id="1936617at2759"/>
<dbReference type="PANTHER" id="PTHR35478">
    <property type="entry name" value="ZINC FINGER FYVE DOMAIN PROTEIN"/>
    <property type="match status" value="1"/>
</dbReference>
<comment type="caution">
    <text evidence="2">The sequence shown here is derived from an EMBL/GenBank/DDBJ whole genome shotgun (WGS) entry which is preliminary data.</text>
</comment>
<feature type="region of interest" description="Disordered" evidence="1">
    <location>
        <begin position="1"/>
        <end position="29"/>
    </location>
</feature>
<evidence type="ECO:0000313" key="3">
    <source>
        <dbReference type="Proteomes" id="UP000631114"/>
    </source>
</evidence>